<keyword evidence="2" id="KW-0472">Membrane</keyword>
<keyword evidence="2" id="KW-1133">Transmembrane helix</keyword>
<feature type="transmembrane region" description="Helical" evidence="2">
    <location>
        <begin position="71"/>
        <end position="89"/>
    </location>
</feature>
<feature type="transmembrane region" description="Helical" evidence="2">
    <location>
        <begin position="217"/>
        <end position="238"/>
    </location>
</feature>
<gene>
    <name evidence="3" type="ORF">INS88_08635</name>
</gene>
<evidence type="ECO:0000313" key="4">
    <source>
        <dbReference type="Proteomes" id="UP000595053"/>
    </source>
</evidence>
<feature type="compositionally biased region" description="Polar residues" evidence="1">
    <location>
        <begin position="1"/>
        <end position="20"/>
    </location>
</feature>
<evidence type="ECO:0000256" key="1">
    <source>
        <dbReference type="SAM" id="MobiDB-lite"/>
    </source>
</evidence>
<organism evidence="3 4">
    <name type="scientific">Trueperella pecoris</name>
    <dbReference type="NCBI Taxonomy" id="2733571"/>
    <lineage>
        <taxon>Bacteria</taxon>
        <taxon>Bacillati</taxon>
        <taxon>Actinomycetota</taxon>
        <taxon>Actinomycetes</taxon>
        <taxon>Actinomycetales</taxon>
        <taxon>Actinomycetaceae</taxon>
        <taxon>Trueperella</taxon>
    </lineage>
</organism>
<feature type="region of interest" description="Disordered" evidence="1">
    <location>
        <begin position="1"/>
        <end position="24"/>
    </location>
</feature>
<feature type="transmembrane region" description="Helical" evidence="2">
    <location>
        <begin position="147"/>
        <end position="169"/>
    </location>
</feature>
<feature type="transmembrane region" description="Helical" evidence="2">
    <location>
        <begin position="95"/>
        <end position="114"/>
    </location>
</feature>
<feature type="transmembrane region" description="Helical" evidence="2">
    <location>
        <begin position="258"/>
        <end position="282"/>
    </location>
</feature>
<dbReference type="Pfam" id="PF12811">
    <property type="entry name" value="BaxI_1"/>
    <property type="match status" value="1"/>
</dbReference>
<keyword evidence="2" id="KW-0812">Transmembrane</keyword>
<dbReference type="PANTHER" id="PTHR41282">
    <property type="entry name" value="CONSERVED TRANSMEMBRANE PROTEIN-RELATED"/>
    <property type="match status" value="1"/>
</dbReference>
<evidence type="ECO:0000313" key="3">
    <source>
        <dbReference type="EMBL" id="QOR45321.1"/>
    </source>
</evidence>
<dbReference type="InterPro" id="IPR010539">
    <property type="entry name" value="BaxI_1-like"/>
</dbReference>
<reference evidence="3 4" key="1">
    <citation type="submission" date="2020-10" db="EMBL/GenBank/DDBJ databases">
        <title>Trueperella pecoris sp. nov. isolated from bovine and porcine specimens.</title>
        <authorList>
            <person name="Schoenecker L."/>
            <person name="Schnydrig P."/>
            <person name="Brodard I."/>
            <person name="Thomann A."/>
            <person name="Hemphill A."/>
            <person name="Rodriguez-Campos S."/>
            <person name="Perreten V."/>
            <person name="Jores J."/>
            <person name="Kittl S."/>
        </authorList>
    </citation>
    <scope>NUCLEOTIDE SEQUENCE [LARGE SCALE GENOMIC DNA]</scope>
    <source>
        <strain evidence="3 4">15A0121</strain>
    </source>
</reference>
<accession>A0A7M1QU38</accession>
<feature type="transmembrane region" description="Helical" evidence="2">
    <location>
        <begin position="121"/>
        <end position="141"/>
    </location>
</feature>
<accession>A0A8A5UCF7</accession>
<dbReference type="EMBL" id="CP063213">
    <property type="protein sequence ID" value="QOR45321.1"/>
    <property type="molecule type" value="Genomic_DNA"/>
</dbReference>
<feature type="transmembrane region" description="Helical" evidence="2">
    <location>
        <begin position="181"/>
        <end position="205"/>
    </location>
</feature>
<protein>
    <submittedName>
        <fullName evidence="3">Bax inhibitor-1/YccA family protein</fullName>
    </submittedName>
</protein>
<dbReference type="RefSeq" id="WP_193326939.1">
    <property type="nucleotide sequence ID" value="NZ_CP053291.1"/>
</dbReference>
<keyword evidence="4" id="KW-1185">Reference proteome</keyword>
<name>A0A7M1QU38_9ACTO</name>
<dbReference type="PANTHER" id="PTHR41282:SF1">
    <property type="entry name" value="CONSERVED TRANSMEMBRANE PROTEIN-RELATED"/>
    <property type="match status" value="1"/>
</dbReference>
<evidence type="ECO:0000256" key="2">
    <source>
        <dbReference type="SAM" id="Phobius"/>
    </source>
</evidence>
<proteinExistence type="predicted"/>
<dbReference type="AlphaFoldDB" id="A0A7M1QU38"/>
<dbReference type="Proteomes" id="UP000595053">
    <property type="component" value="Chromosome"/>
</dbReference>
<sequence length="286" mass="30402">MSNPITTRNPYFSANAQRPNQFPGAQRTEYGYGDQYAPSNYGQSFDGQYVEGGPFVQDSGRMTYTDALNKVGILLGIALISGVATALLLPPALWMPVSIIAVIGALVSGFLIAFQKVVKPGAAIAYSALEGVALGAFTAALEIMIPGVAIQAVLATSVIVGVTLALHYSGTVRTTPKGRKIILVVMLGYLVFSLLNFVLSVTGLIGQPWGMRGFEVAGIPLGVIMGVAMILIAAYMLIGDFEDINTAIVNGAPREFSWTVGIAIVMTILWIYVEVLRLIAILNDNR</sequence>